<evidence type="ECO:0000259" key="5">
    <source>
        <dbReference type="PROSITE" id="PS51842"/>
    </source>
</evidence>
<feature type="coiled-coil region" evidence="3">
    <location>
        <begin position="237"/>
        <end position="264"/>
    </location>
</feature>
<dbReference type="PROSITE" id="PS51842">
    <property type="entry name" value="IF_ROD_2"/>
    <property type="match status" value="1"/>
</dbReference>
<evidence type="ECO:0000313" key="7">
    <source>
        <dbReference type="RefSeq" id="XP_014679130.1"/>
    </source>
</evidence>
<gene>
    <name evidence="7" type="primary">LOC106818980</name>
</gene>
<dbReference type="SUPFAM" id="SSF64593">
    <property type="entry name" value="Intermediate filament protein, coiled coil region"/>
    <property type="match status" value="1"/>
</dbReference>
<feature type="region of interest" description="Disordered" evidence="4">
    <location>
        <begin position="1"/>
        <end position="43"/>
    </location>
</feature>
<evidence type="ECO:0000256" key="3">
    <source>
        <dbReference type="SAM" id="Coils"/>
    </source>
</evidence>
<name>A0ABM1F3V9_PRICU</name>
<dbReference type="RefSeq" id="XP_014679130.1">
    <property type="nucleotide sequence ID" value="XM_014823644.1"/>
</dbReference>
<accession>A0ABM1F3V9</accession>
<evidence type="ECO:0000256" key="2">
    <source>
        <dbReference type="ARBA" id="ARBA00023054"/>
    </source>
</evidence>
<dbReference type="GeneID" id="106818980"/>
<evidence type="ECO:0000256" key="1">
    <source>
        <dbReference type="ARBA" id="ARBA00022754"/>
    </source>
</evidence>
<protein>
    <submittedName>
        <fullName evidence="7">Intermediate filament protein ifa-2-like</fullName>
    </submittedName>
</protein>
<evidence type="ECO:0000313" key="6">
    <source>
        <dbReference type="Proteomes" id="UP000695022"/>
    </source>
</evidence>
<keyword evidence="1" id="KW-0403">Intermediate filament</keyword>
<sequence>MAERTVKKTTTIRTSHVTGDDDLGYSSFRSGISPRRSTVREASLRESPVLQRTTAYSSRMFASSAQGEGQVVTAPADVIAHRQKEKQDLGDLNERFATYIERVRFLEKQNIKLRDDVTDFRTKLEGLSANIKATFETELQEARRLIDDTAHDKAKVEARSARLQEELDEYKKSFDALSRQRAVEKDRLMKLELQLSDKDAEVDQLSSKFDSLSDDLGHYKKEIAQLTTDLPNLRSSNEEEMLLRVEKENNLQSLQEELDFQNQLQQTTVKELLDQLTRGEEDEDMKHLIK</sequence>
<feature type="compositionally biased region" description="Polar residues" evidence="4">
    <location>
        <begin position="8"/>
        <end position="17"/>
    </location>
</feature>
<dbReference type="InterPro" id="IPR039008">
    <property type="entry name" value="IF_rod_dom"/>
</dbReference>
<dbReference type="Proteomes" id="UP000695022">
    <property type="component" value="Unplaced"/>
</dbReference>
<dbReference type="PANTHER" id="PTHR45721">
    <property type="entry name" value="LAMIN DM0-RELATED"/>
    <property type="match status" value="1"/>
</dbReference>
<evidence type="ECO:0000256" key="4">
    <source>
        <dbReference type="SAM" id="MobiDB-lite"/>
    </source>
</evidence>
<proteinExistence type="predicted"/>
<reference evidence="7" key="1">
    <citation type="submission" date="2025-08" db="UniProtKB">
        <authorList>
            <consortium name="RefSeq"/>
        </authorList>
    </citation>
    <scope>IDENTIFICATION</scope>
</reference>
<dbReference type="Pfam" id="PF00038">
    <property type="entry name" value="Filament"/>
    <property type="match status" value="1"/>
</dbReference>
<feature type="coiled-coil region" evidence="3">
    <location>
        <begin position="139"/>
        <end position="208"/>
    </location>
</feature>
<feature type="domain" description="IF rod" evidence="5">
    <location>
        <begin position="85"/>
        <end position="290"/>
    </location>
</feature>
<organism evidence="6 7">
    <name type="scientific">Priapulus caudatus</name>
    <name type="common">Priapulid worm</name>
    <dbReference type="NCBI Taxonomy" id="37621"/>
    <lineage>
        <taxon>Eukaryota</taxon>
        <taxon>Metazoa</taxon>
        <taxon>Ecdysozoa</taxon>
        <taxon>Scalidophora</taxon>
        <taxon>Priapulida</taxon>
        <taxon>Priapulimorpha</taxon>
        <taxon>Priapulimorphida</taxon>
        <taxon>Priapulidae</taxon>
        <taxon>Priapulus</taxon>
    </lineage>
</organism>
<keyword evidence="6" id="KW-1185">Reference proteome</keyword>
<dbReference type="PANTHER" id="PTHR45721:SF12">
    <property type="entry name" value="INTERMEDIATE FILAMENT PROTEIN IFA-1"/>
    <property type="match status" value="1"/>
</dbReference>
<feature type="non-terminal residue" evidence="7">
    <location>
        <position position="290"/>
    </location>
</feature>
<dbReference type="Gene3D" id="1.20.5.1160">
    <property type="entry name" value="Vasodilator-stimulated phosphoprotein"/>
    <property type="match status" value="2"/>
</dbReference>
<keyword evidence="2 3" id="KW-0175">Coiled coil</keyword>